<dbReference type="STRING" id="452084.AR438_07885"/>
<organism evidence="1 2">
    <name type="scientific">Chryseobacterium aquaticum</name>
    <dbReference type="NCBI Taxonomy" id="452084"/>
    <lineage>
        <taxon>Bacteria</taxon>
        <taxon>Pseudomonadati</taxon>
        <taxon>Bacteroidota</taxon>
        <taxon>Flavobacteriia</taxon>
        <taxon>Flavobacteriales</taxon>
        <taxon>Weeksellaceae</taxon>
        <taxon>Chryseobacterium group</taxon>
        <taxon>Chryseobacterium</taxon>
    </lineage>
</organism>
<protein>
    <submittedName>
        <fullName evidence="1">Uncharacterized protein</fullName>
    </submittedName>
</protein>
<name>A0A0Q3SJW2_9FLAO</name>
<evidence type="ECO:0000313" key="1">
    <source>
        <dbReference type="EMBL" id="KQK25522.1"/>
    </source>
</evidence>
<dbReference type="RefSeq" id="WP_056014032.1">
    <property type="nucleotide sequence ID" value="NZ_LLYZ01000005.1"/>
</dbReference>
<accession>A0A0Q3SJW2</accession>
<dbReference type="Proteomes" id="UP000051682">
    <property type="component" value="Unassembled WGS sequence"/>
</dbReference>
<dbReference type="OrthoDB" id="1428427at2"/>
<evidence type="ECO:0000313" key="2">
    <source>
        <dbReference type="Proteomes" id="UP000051682"/>
    </source>
</evidence>
<sequence length="221" mass="25942">MEQNSQHLLDFRTEVNNAYLTLQSSHYAKEKAFISKCFQIEVDCQFDKVKLRLQLIDSLYSTQMSKRYYGIEELAGALAQYTDEELIREAKNYVNSEMSEILDKVFTEKYGYNSVGKKEKKAVSLISKYLYFLTDYQFPIYDSLVKIAYPKVIKEYNITTGYSKITDTNFVQALVKLNKLSGINNFEKLDNYLWYSEKIEGNSFSLVFSKEEHLRRIKTNI</sequence>
<comment type="caution">
    <text evidence="1">The sequence shown here is derived from an EMBL/GenBank/DDBJ whole genome shotgun (WGS) entry which is preliminary data.</text>
</comment>
<reference evidence="1 2" key="1">
    <citation type="submission" date="2015-10" db="EMBL/GenBank/DDBJ databases">
        <title>Chryseobacterium aquaticum genome.</title>
        <authorList>
            <person name="Newman J.D."/>
            <person name="Ferguson M.B."/>
            <person name="Miller J.R."/>
        </authorList>
    </citation>
    <scope>NUCLEOTIDE SEQUENCE [LARGE SCALE GENOMIC DNA]</scope>
    <source>
        <strain evidence="1 2">KCTC 12483</strain>
    </source>
</reference>
<dbReference type="AlphaFoldDB" id="A0A0Q3SJW2"/>
<keyword evidence="2" id="KW-1185">Reference proteome</keyword>
<gene>
    <name evidence="1" type="ORF">AR438_07885</name>
</gene>
<dbReference type="EMBL" id="LLYZ01000005">
    <property type="protein sequence ID" value="KQK25522.1"/>
    <property type="molecule type" value="Genomic_DNA"/>
</dbReference>
<proteinExistence type="predicted"/>